<comment type="caution">
    <text evidence="1">The sequence shown here is derived from an EMBL/GenBank/DDBJ whole genome shotgun (WGS) entry which is preliminary data.</text>
</comment>
<sequence length="109" mass="12398">MNPICPWNSNQVPFEPLSFVAEMTLLLIMFYQINISSTGPMPPLDGLKSPPSHAFFMKKKELKFTKVNHALKRPESLKEVSLEIPENVDGKNFACPDESSMSFEIHFQL</sequence>
<protein>
    <submittedName>
        <fullName evidence="1">Uncharacterized protein</fullName>
    </submittedName>
</protein>
<reference evidence="1" key="1">
    <citation type="submission" date="2023-10" db="EMBL/GenBank/DDBJ databases">
        <title>Chromosome-level genome of the transformable northern wattle, Acacia crassicarpa.</title>
        <authorList>
            <person name="Massaro I."/>
            <person name="Sinha N.R."/>
            <person name="Poethig S."/>
            <person name="Leichty A.R."/>
        </authorList>
    </citation>
    <scope>NUCLEOTIDE SEQUENCE</scope>
    <source>
        <strain evidence="1">Acra3RX</strain>
        <tissue evidence="1">Leaf</tissue>
    </source>
</reference>
<keyword evidence="2" id="KW-1185">Reference proteome</keyword>
<dbReference type="AlphaFoldDB" id="A0AAE1JKK9"/>
<accession>A0AAE1JKK9</accession>
<dbReference type="EMBL" id="JAWXYG010000013">
    <property type="protein sequence ID" value="KAK4254839.1"/>
    <property type="molecule type" value="Genomic_DNA"/>
</dbReference>
<dbReference type="Proteomes" id="UP001293593">
    <property type="component" value="Unassembled WGS sequence"/>
</dbReference>
<name>A0AAE1JKK9_9FABA</name>
<gene>
    <name evidence="1" type="ORF">QN277_007924</name>
</gene>
<organism evidence="1 2">
    <name type="scientific">Acacia crassicarpa</name>
    <name type="common">northern wattle</name>
    <dbReference type="NCBI Taxonomy" id="499986"/>
    <lineage>
        <taxon>Eukaryota</taxon>
        <taxon>Viridiplantae</taxon>
        <taxon>Streptophyta</taxon>
        <taxon>Embryophyta</taxon>
        <taxon>Tracheophyta</taxon>
        <taxon>Spermatophyta</taxon>
        <taxon>Magnoliopsida</taxon>
        <taxon>eudicotyledons</taxon>
        <taxon>Gunneridae</taxon>
        <taxon>Pentapetalae</taxon>
        <taxon>rosids</taxon>
        <taxon>fabids</taxon>
        <taxon>Fabales</taxon>
        <taxon>Fabaceae</taxon>
        <taxon>Caesalpinioideae</taxon>
        <taxon>mimosoid clade</taxon>
        <taxon>Acacieae</taxon>
        <taxon>Acacia</taxon>
    </lineage>
</organism>
<proteinExistence type="predicted"/>
<evidence type="ECO:0000313" key="1">
    <source>
        <dbReference type="EMBL" id="KAK4254839.1"/>
    </source>
</evidence>
<evidence type="ECO:0000313" key="2">
    <source>
        <dbReference type="Proteomes" id="UP001293593"/>
    </source>
</evidence>